<evidence type="ECO:0000313" key="2">
    <source>
        <dbReference type="Proteomes" id="UP000265618"/>
    </source>
</evidence>
<sequence>DAKYITALENELSRWHKFIKSRGRDFKAPGQVVFQHNNNSYVKSVLASAPPFDPHFDGYSCFFAAEGDRFVHRRSAAKRAMFGPAPTEGYEYRILSLDDASGTECHALCETTGREHHGMLLGKSGYCEYVYL</sequence>
<name>A0A9K3D8V3_9EUKA</name>
<dbReference type="AlphaFoldDB" id="A0A9K3D8V3"/>
<dbReference type="Proteomes" id="UP000265618">
    <property type="component" value="Unassembled WGS sequence"/>
</dbReference>
<organism evidence="1 2">
    <name type="scientific">Kipferlia bialata</name>
    <dbReference type="NCBI Taxonomy" id="797122"/>
    <lineage>
        <taxon>Eukaryota</taxon>
        <taxon>Metamonada</taxon>
        <taxon>Carpediemonas-like organisms</taxon>
        <taxon>Kipferlia</taxon>
    </lineage>
</organism>
<gene>
    <name evidence="1" type="ORF">KIPB_013640</name>
</gene>
<reference evidence="1 2" key="1">
    <citation type="journal article" date="2018" name="PLoS ONE">
        <title>The draft genome of Kipferlia bialata reveals reductive genome evolution in fornicate parasites.</title>
        <authorList>
            <person name="Tanifuji G."/>
            <person name="Takabayashi S."/>
            <person name="Kume K."/>
            <person name="Takagi M."/>
            <person name="Nakayama T."/>
            <person name="Kamikawa R."/>
            <person name="Inagaki Y."/>
            <person name="Hashimoto T."/>
        </authorList>
    </citation>
    <scope>NUCLEOTIDE SEQUENCE [LARGE SCALE GENOMIC DNA]</scope>
    <source>
        <strain evidence="1">NY0173</strain>
    </source>
</reference>
<feature type="non-terminal residue" evidence="1">
    <location>
        <position position="132"/>
    </location>
</feature>
<evidence type="ECO:0000313" key="1">
    <source>
        <dbReference type="EMBL" id="GIQ90737.1"/>
    </source>
</evidence>
<dbReference type="EMBL" id="BDIP01006588">
    <property type="protein sequence ID" value="GIQ90737.1"/>
    <property type="molecule type" value="Genomic_DNA"/>
</dbReference>
<protein>
    <submittedName>
        <fullName evidence="1">Uncharacterized protein</fullName>
    </submittedName>
</protein>
<keyword evidence="2" id="KW-1185">Reference proteome</keyword>
<proteinExistence type="predicted"/>
<accession>A0A9K3D8V3</accession>
<comment type="caution">
    <text evidence="1">The sequence shown here is derived from an EMBL/GenBank/DDBJ whole genome shotgun (WGS) entry which is preliminary data.</text>
</comment>